<organism evidence="1 2">
    <name type="scientific">Pseudoxanthomonas wuyuanensis</name>
    <dbReference type="NCBI Taxonomy" id="1073196"/>
    <lineage>
        <taxon>Bacteria</taxon>
        <taxon>Pseudomonadati</taxon>
        <taxon>Pseudomonadota</taxon>
        <taxon>Gammaproteobacteria</taxon>
        <taxon>Lysobacterales</taxon>
        <taxon>Lysobacteraceae</taxon>
        <taxon>Pseudoxanthomonas</taxon>
    </lineage>
</organism>
<dbReference type="AlphaFoldDB" id="A0A286DGU6"/>
<proteinExistence type="predicted"/>
<name>A0A286DGU6_9GAMM</name>
<evidence type="ECO:0000313" key="2">
    <source>
        <dbReference type="Proteomes" id="UP000219374"/>
    </source>
</evidence>
<dbReference type="Proteomes" id="UP000219374">
    <property type="component" value="Unassembled WGS sequence"/>
</dbReference>
<sequence length="101" mass="11592">MEFLILIGLLWLIGAIFGNKTPKVPPVDPKVEAEARANAARWQAAFDEKYKRWIEQALTFAGQRRWIPKGTAKRFLASHPAPKHHETGVRFTYLSDCFRGR</sequence>
<dbReference type="EMBL" id="OCND01000018">
    <property type="protein sequence ID" value="SOD57830.1"/>
    <property type="molecule type" value="Genomic_DNA"/>
</dbReference>
<evidence type="ECO:0000313" key="1">
    <source>
        <dbReference type="EMBL" id="SOD57830.1"/>
    </source>
</evidence>
<dbReference type="OrthoDB" id="5298826at2"/>
<keyword evidence="2" id="KW-1185">Reference proteome</keyword>
<accession>A0A286DGU6</accession>
<gene>
    <name evidence="1" type="ORF">SAMN06296416_1181</name>
</gene>
<reference evidence="1 2" key="1">
    <citation type="submission" date="2017-09" db="EMBL/GenBank/DDBJ databases">
        <authorList>
            <person name="Ehlers B."/>
            <person name="Leendertz F.H."/>
        </authorList>
    </citation>
    <scope>NUCLEOTIDE SEQUENCE [LARGE SCALE GENOMIC DNA]</scope>
    <source>
        <strain evidence="1 2">CGMCC 1.10978</strain>
    </source>
</reference>
<protein>
    <submittedName>
        <fullName evidence="1">Uncharacterized protein</fullName>
    </submittedName>
</protein>
<dbReference type="RefSeq" id="WP_097123728.1">
    <property type="nucleotide sequence ID" value="NZ_OCND01000018.1"/>
</dbReference>